<feature type="active site" description="Nucleophile" evidence="3">
    <location>
        <position position="188"/>
    </location>
</feature>
<comment type="similarity">
    <text evidence="1 5">Belongs to the glycosyl hydrolase 57 family.</text>
</comment>
<dbReference type="InterPro" id="IPR028098">
    <property type="entry name" value="Glyco_trans_4-like_N"/>
</dbReference>
<dbReference type="Gene3D" id="1.20.1430.10">
    <property type="entry name" value="Families 57/38 glycoside transferase, middle domain"/>
    <property type="match status" value="1"/>
</dbReference>
<feature type="domain" description="1,4-alpha-glucan branching enzyme C-terminal" evidence="8">
    <location>
        <begin position="423"/>
        <end position="523"/>
    </location>
</feature>
<feature type="binding site" evidence="4">
    <location>
        <position position="463"/>
    </location>
    <ligand>
        <name>substrate</name>
    </ligand>
</feature>
<organism evidence="10 11">
    <name type="scientific">Desulfotruncus arcticus DSM 17038</name>
    <dbReference type="NCBI Taxonomy" id="1121424"/>
    <lineage>
        <taxon>Bacteria</taxon>
        <taxon>Bacillati</taxon>
        <taxon>Bacillota</taxon>
        <taxon>Clostridia</taxon>
        <taxon>Eubacteriales</taxon>
        <taxon>Desulfallaceae</taxon>
        <taxon>Desulfotruncus</taxon>
    </lineage>
</organism>
<dbReference type="GO" id="GO:0030979">
    <property type="term" value="P:alpha-glucan biosynthetic process"/>
    <property type="evidence" value="ECO:0007669"/>
    <property type="project" value="InterPro"/>
</dbReference>
<dbReference type="SUPFAM" id="SSF53756">
    <property type="entry name" value="UDP-Glycosyltransferase/glycogen phosphorylase"/>
    <property type="match status" value="1"/>
</dbReference>
<keyword evidence="2 5" id="KW-0119">Carbohydrate metabolism</keyword>
<dbReference type="Pfam" id="PF09210">
    <property type="entry name" value="BE_C"/>
    <property type="match status" value="1"/>
</dbReference>
<dbReference type="RefSeq" id="WP_092474448.1">
    <property type="nucleotide sequence ID" value="NZ_FOOX01000021.1"/>
</dbReference>
<keyword evidence="11" id="KW-1185">Reference proteome</keyword>
<dbReference type="InterPro" id="IPR028995">
    <property type="entry name" value="Glyco_hydro_57/38_cen_sf"/>
</dbReference>
<proteinExistence type="inferred from homology"/>
<gene>
    <name evidence="10" type="ORF">SAMN05660649_04413</name>
</gene>
<evidence type="ECO:0000259" key="8">
    <source>
        <dbReference type="Pfam" id="PF09210"/>
    </source>
</evidence>
<feature type="active site" description="Proton donor" evidence="3">
    <location>
        <position position="349"/>
    </location>
</feature>
<feature type="domain" description="Glycosyl transferase family 1" evidence="6">
    <location>
        <begin position="738"/>
        <end position="898"/>
    </location>
</feature>
<dbReference type="EMBL" id="FOOX01000021">
    <property type="protein sequence ID" value="SFH24894.1"/>
    <property type="molecule type" value="Genomic_DNA"/>
</dbReference>
<dbReference type="Pfam" id="PF00534">
    <property type="entry name" value="Glycos_transf_1"/>
    <property type="match status" value="1"/>
</dbReference>
<dbReference type="SUPFAM" id="SSF88713">
    <property type="entry name" value="Glycoside hydrolase/deacetylase"/>
    <property type="match status" value="1"/>
</dbReference>
<dbReference type="AlphaFoldDB" id="A0A1I2YGZ1"/>
<dbReference type="PANTHER" id="PTHR41695">
    <property type="entry name" value="1,4-ALPHA-GLUCAN BRANCHING ENZYME RV3031-RELATED"/>
    <property type="match status" value="1"/>
</dbReference>
<evidence type="ECO:0000313" key="11">
    <source>
        <dbReference type="Proteomes" id="UP000199337"/>
    </source>
</evidence>
<dbReference type="PANTHER" id="PTHR41695:SF1">
    <property type="entry name" value="1,4-ALPHA-GLUCAN BRANCHING ENZYME TK1436"/>
    <property type="match status" value="1"/>
</dbReference>
<dbReference type="STRING" id="341036.SAMN05660649_04413"/>
<accession>A0A1I2YGZ1</accession>
<evidence type="ECO:0000259" key="7">
    <source>
        <dbReference type="Pfam" id="PF03065"/>
    </source>
</evidence>
<dbReference type="CDD" id="cd03801">
    <property type="entry name" value="GT4_PimA-like"/>
    <property type="match status" value="1"/>
</dbReference>
<evidence type="ECO:0000259" key="6">
    <source>
        <dbReference type="Pfam" id="PF00534"/>
    </source>
</evidence>
<feature type="domain" description="Glycoside hydrolase family 57 N-terminal" evidence="7">
    <location>
        <begin position="7"/>
        <end position="399"/>
    </location>
</feature>
<reference evidence="11" key="1">
    <citation type="submission" date="2016-10" db="EMBL/GenBank/DDBJ databases">
        <authorList>
            <person name="Varghese N."/>
            <person name="Submissions S."/>
        </authorList>
    </citation>
    <scope>NUCLEOTIDE SEQUENCE [LARGE SCALE GENOMIC DNA]</scope>
    <source>
        <strain evidence="11">DSM 17038</strain>
    </source>
</reference>
<dbReference type="Gene3D" id="3.20.110.10">
    <property type="entry name" value="Glycoside hydrolase 38, N terminal domain"/>
    <property type="match status" value="1"/>
</dbReference>
<dbReference type="Pfam" id="PF13439">
    <property type="entry name" value="Glyco_transf_4"/>
    <property type="match status" value="1"/>
</dbReference>
<dbReference type="OrthoDB" id="9803279at2"/>
<dbReference type="CDD" id="cd10792">
    <property type="entry name" value="GH57N_AmyC_like"/>
    <property type="match status" value="1"/>
</dbReference>
<evidence type="ECO:0000256" key="5">
    <source>
        <dbReference type="RuleBase" id="RU361196"/>
    </source>
</evidence>
<feature type="binding site" evidence="4">
    <location>
        <position position="257"/>
    </location>
    <ligand>
        <name>substrate</name>
    </ligand>
</feature>
<name>A0A1I2YGZ1_9FIRM</name>
<evidence type="ECO:0000259" key="9">
    <source>
        <dbReference type="Pfam" id="PF13439"/>
    </source>
</evidence>
<dbReference type="GO" id="GO:0003844">
    <property type="term" value="F:1,4-alpha-glucan branching enzyme activity"/>
    <property type="evidence" value="ECO:0007669"/>
    <property type="project" value="InterPro"/>
</dbReference>
<dbReference type="InterPro" id="IPR040042">
    <property type="entry name" value="Branching_enz_MT3115-like"/>
</dbReference>
<evidence type="ECO:0000256" key="1">
    <source>
        <dbReference type="ARBA" id="ARBA00006821"/>
    </source>
</evidence>
<dbReference type="GO" id="GO:0005576">
    <property type="term" value="C:extracellular region"/>
    <property type="evidence" value="ECO:0007669"/>
    <property type="project" value="TreeGrafter"/>
</dbReference>
<evidence type="ECO:0000256" key="4">
    <source>
        <dbReference type="PIRSR" id="PIRSR640042-2"/>
    </source>
</evidence>
<evidence type="ECO:0000313" key="10">
    <source>
        <dbReference type="EMBL" id="SFH24894.1"/>
    </source>
</evidence>
<dbReference type="Gene3D" id="3.40.50.2000">
    <property type="entry name" value="Glycogen Phosphorylase B"/>
    <property type="match status" value="2"/>
</dbReference>
<evidence type="ECO:0000256" key="3">
    <source>
        <dbReference type="PIRSR" id="PIRSR640042-1"/>
    </source>
</evidence>
<dbReference type="Pfam" id="PF03065">
    <property type="entry name" value="Glyco_hydro_57"/>
    <property type="match status" value="1"/>
</dbReference>
<dbReference type="InterPro" id="IPR011330">
    <property type="entry name" value="Glyco_hydro/deAcase_b/a-brl"/>
</dbReference>
<evidence type="ECO:0000256" key="2">
    <source>
        <dbReference type="ARBA" id="ARBA00023277"/>
    </source>
</evidence>
<dbReference type="Proteomes" id="UP000199337">
    <property type="component" value="Unassembled WGS sequence"/>
</dbReference>
<feature type="binding site" evidence="4">
    <location>
        <position position="240"/>
    </location>
    <ligand>
        <name>substrate</name>
    </ligand>
</feature>
<dbReference type="InterPro" id="IPR001296">
    <property type="entry name" value="Glyco_trans_1"/>
</dbReference>
<dbReference type="InterPro" id="IPR027291">
    <property type="entry name" value="Glyco_hydro_38_N_sf"/>
</dbReference>
<sequence>MSDGYLALVLHGHLPYIYHPERDDILEERWIYEALTECYLPLLEVFETLVADEIVFRITLSLSPTLLSMLSDENLQERYYQHLQNTIKLAGLEQERLATSTEFKSVADFYMDKLNSMLHRYEKYRGNIINPIKLLQQKGCLEVITTCSTHGYLPLMKNQISRRAQIEAALDEYYRHFGRMPGGIWLPECGYAPGVDQVIRDCGLKYFFIDTHGIVNSSPVPVYGVFAPVCTRTGVAAFGRDPESSRQVWDRNQGYPGDPVYREFYRDIGYDLDLDYIGAFLPGGNYRVDTGLKYYRITGKEVKKEPYNPEIAARKAAGHARDFVTRRRKQVREAAAMVDRRPVIVAPYDAELFGHWWFEGPLWINSVCREIAGDKNSLRLVTPTDYLMEYPQNQTVDIPMCSWGAGGYNQHWLNPATDWMYKHVHVAEDRMSELADNNPRAAGIAKRCLNQCARELLLAQSSDWPFIVFEETAVDYAKKRFSNHLGRFNILAEMLDSGGYDHETLQEIESRANFLPNIDYKVYCSNKYVNRPSGIKKNYRIMMLSWEYPPMTVGGLARHVHDLACALSSMGDEVHVLTCPAEGRDIFSLDRGVYVHRVHPDKLSAEKFIDWVKQLNDAMLDMSGMLVEVFGSFDLIHAHDWLVGEAARRISDRYNLPVVATIHATEHGRNQGLHNELQRHIHRLEAQFAKRSDLIICCSNYMKHEIARLFDRPGTKIRVIPNGVELENIQIGIDQTPQREGDGKTIIFLGRLVPEKGVQVLIAALPGIIEAVGVVRLVIAGKGPYQEELEKLAASLGVGKHVSFVGFVDDESRNRLLSQAAVAVFPSLYEPFGIVALEAMAAGVPVIVSDTGGLRDIIEHGIDGYLAPPGNAEMLGYYVSELIRHPELAQHFSKRARRNVFVKFNWQQIAVETLGGYAEACRGSGR</sequence>
<protein>
    <submittedName>
        <fullName evidence="10">1,4-alpha-glucan branching enzyme</fullName>
    </submittedName>
</protein>
<feature type="domain" description="Glycosyltransferase subfamily 4-like N-terminal" evidence="9">
    <location>
        <begin position="553"/>
        <end position="727"/>
    </location>
</feature>
<feature type="binding site" evidence="4">
    <location>
        <position position="403"/>
    </location>
    <ligand>
        <name>substrate</name>
    </ligand>
</feature>
<dbReference type="InterPro" id="IPR015293">
    <property type="entry name" value="BE_C"/>
</dbReference>
<dbReference type="InterPro" id="IPR037090">
    <property type="entry name" value="57_glycoside_trans_central"/>
</dbReference>
<dbReference type="SUPFAM" id="SSF88688">
    <property type="entry name" value="Families 57/38 glycoside transferase middle domain"/>
    <property type="match status" value="1"/>
</dbReference>
<dbReference type="InterPro" id="IPR004300">
    <property type="entry name" value="Glyco_hydro_57_N"/>
</dbReference>